<dbReference type="AlphaFoldDB" id="A0A9W4ULI8"/>
<evidence type="ECO:0008006" key="4">
    <source>
        <dbReference type="Google" id="ProtNLM"/>
    </source>
</evidence>
<keyword evidence="1" id="KW-0732">Signal</keyword>
<accession>A0A9W4ULI8</accession>
<protein>
    <recommendedName>
        <fullName evidence="4">Secreted protein</fullName>
    </recommendedName>
</protein>
<comment type="caution">
    <text evidence="2">The sequence shown here is derived from an EMBL/GenBank/DDBJ whole genome shotgun (WGS) entry which is preliminary data.</text>
</comment>
<reference evidence="2" key="1">
    <citation type="submission" date="2023-01" db="EMBL/GenBank/DDBJ databases">
        <authorList>
            <person name="Van Ghelder C."/>
            <person name="Rancurel C."/>
        </authorList>
    </citation>
    <scope>NUCLEOTIDE SEQUENCE</scope>
    <source>
        <strain evidence="2">CNCM I-4278</strain>
    </source>
</reference>
<dbReference type="EMBL" id="CAOQHR010000008">
    <property type="protein sequence ID" value="CAI6338401.1"/>
    <property type="molecule type" value="Genomic_DNA"/>
</dbReference>
<organism evidence="2 3">
    <name type="scientific">Periconia digitata</name>
    <dbReference type="NCBI Taxonomy" id="1303443"/>
    <lineage>
        <taxon>Eukaryota</taxon>
        <taxon>Fungi</taxon>
        <taxon>Dikarya</taxon>
        <taxon>Ascomycota</taxon>
        <taxon>Pezizomycotina</taxon>
        <taxon>Dothideomycetes</taxon>
        <taxon>Pleosporomycetidae</taxon>
        <taxon>Pleosporales</taxon>
        <taxon>Massarineae</taxon>
        <taxon>Periconiaceae</taxon>
        <taxon>Periconia</taxon>
    </lineage>
</organism>
<keyword evidence="3" id="KW-1185">Reference proteome</keyword>
<feature type="chain" id="PRO_5040877853" description="Secreted protein" evidence="1">
    <location>
        <begin position="18"/>
        <end position="86"/>
    </location>
</feature>
<evidence type="ECO:0000313" key="2">
    <source>
        <dbReference type="EMBL" id="CAI6338401.1"/>
    </source>
</evidence>
<dbReference type="Proteomes" id="UP001152607">
    <property type="component" value="Unassembled WGS sequence"/>
</dbReference>
<proteinExistence type="predicted"/>
<name>A0A9W4ULI8_9PLEO</name>
<sequence>MVFKSSTFLVLYLGAQCHVPCWSDHAPPTHHPTHRTTSTRIKTHKRPTKERITHLRTFEQHLGFILALHSPPPFRLHCGTVNFLGQ</sequence>
<feature type="signal peptide" evidence="1">
    <location>
        <begin position="1"/>
        <end position="17"/>
    </location>
</feature>
<evidence type="ECO:0000313" key="3">
    <source>
        <dbReference type="Proteomes" id="UP001152607"/>
    </source>
</evidence>
<evidence type="ECO:0000256" key="1">
    <source>
        <dbReference type="SAM" id="SignalP"/>
    </source>
</evidence>
<gene>
    <name evidence="2" type="ORF">PDIGIT_LOCUS11529</name>
</gene>